<gene>
    <name evidence="2" type="ORF">V6M85_06355</name>
</gene>
<proteinExistence type="predicted"/>
<keyword evidence="3" id="KW-1185">Reference proteome</keyword>
<keyword evidence="1" id="KW-0812">Transmembrane</keyword>
<protein>
    <submittedName>
        <fullName evidence="2">Uncharacterized protein</fullName>
    </submittedName>
</protein>
<reference evidence="2 3" key="1">
    <citation type="submission" date="2024-02" db="EMBL/GenBank/DDBJ databases">
        <title>STSV induces naive adaptation in Sulfolobus.</title>
        <authorList>
            <person name="Xiang X."/>
            <person name="Song M."/>
        </authorList>
    </citation>
    <scope>NUCLEOTIDE SEQUENCE [LARGE SCALE GENOMIC DNA]</scope>
    <source>
        <strain evidence="2 3">RT2</strain>
    </source>
</reference>
<keyword evidence="1" id="KW-0472">Membrane</keyword>
<keyword evidence="1" id="KW-1133">Transmembrane helix</keyword>
<name>A0AAX4L3K1_9CREN</name>
<dbReference type="EMBL" id="CP146016">
    <property type="protein sequence ID" value="WWQ61685.1"/>
    <property type="molecule type" value="Genomic_DNA"/>
</dbReference>
<accession>A0AAX4L3K1</accession>
<sequence length="523" mass="58890">MQDSLGLLAITLVIIVLFSILVGVVILDHENEVQSYNIQNKVDSEIINRAKVGYYWVVEELKNETISFIPHVYLSDTEGVYGIEYVIETTFTGNTFTFPINKLIIFTNGSLTRNGIVLSPGETILIRPNITSGQISFVSTTGNAFSLALLPPSSKTLATNESNENYTTVNIGNESILSLKTSSNHSLGPKNITSVELIYNTTPPLYNISISPSLNQPNLILNGITILCYKVKISYFENVTFIKAVNSKNNKSYLIYPGYGWWNGTVYMIYKNNNGVLASTSVGYFSIYYNTSYNFFKYGPVNFANGYDITPYVKESGYVPLYMILYTYNVTNSSNNEFYKIGKYSQLWVMAKGNNSPVYISYEGYNYSYYYYYKMLTNYEQTQLNPIKVGGSTVYLGYFPLNITVSLVNTNNLMQYNISSFQIAYENMPFLSALPIILNITYNVTSYSPPFLLNFSLTNTSLTIMFNGTPNLPNFSRYIFSLPTMIPINESMLNVDADEFPLVLPFFVIVVNGNTLGENLPIT</sequence>
<organism evidence="2 3">
    <name type="scientific">Sulfolobus tengchongensis</name>
    <dbReference type="NCBI Taxonomy" id="207809"/>
    <lineage>
        <taxon>Archaea</taxon>
        <taxon>Thermoproteota</taxon>
        <taxon>Thermoprotei</taxon>
        <taxon>Sulfolobales</taxon>
        <taxon>Sulfolobaceae</taxon>
        <taxon>Sulfolobus</taxon>
    </lineage>
</organism>
<evidence type="ECO:0000313" key="3">
    <source>
        <dbReference type="Proteomes" id="UP001432202"/>
    </source>
</evidence>
<evidence type="ECO:0000313" key="2">
    <source>
        <dbReference type="EMBL" id="WWQ61685.1"/>
    </source>
</evidence>
<feature type="transmembrane region" description="Helical" evidence="1">
    <location>
        <begin position="7"/>
        <end position="27"/>
    </location>
</feature>
<dbReference type="RefSeq" id="WP_338604400.1">
    <property type="nucleotide sequence ID" value="NZ_CP146016.1"/>
</dbReference>
<dbReference type="AlphaFoldDB" id="A0AAX4L3K1"/>
<dbReference type="GeneID" id="89336373"/>
<dbReference type="Proteomes" id="UP001432202">
    <property type="component" value="Chromosome"/>
</dbReference>
<evidence type="ECO:0000256" key="1">
    <source>
        <dbReference type="SAM" id="Phobius"/>
    </source>
</evidence>